<dbReference type="EMBL" id="NMUH01000465">
    <property type="protein sequence ID" value="MQL79595.1"/>
    <property type="molecule type" value="Genomic_DNA"/>
</dbReference>
<dbReference type="CDD" id="cd18773">
    <property type="entry name" value="PDC1_HK_sensor"/>
    <property type="match status" value="1"/>
</dbReference>
<evidence type="ECO:0000313" key="2">
    <source>
        <dbReference type="EMBL" id="MQL79595.1"/>
    </source>
</evidence>
<dbReference type="AlphaFoldDB" id="A0A843U7Z8"/>
<name>A0A843U7Z8_COLES</name>
<sequence length="154" mass="16820">MGGSPPAIRPWSGRRARAERRGGVVERGGGGRASRRALHGFGSSFEGLSHSEVISISWDPHPREPVEGVLRATSLLELVASSLVWVWDAEGFEVLSWRRPDSPLSHCLSLRWFRSHIVVSGMRPQLGQAAVLRVLGVSVAALSRPSRGRRQELG</sequence>
<dbReference type="Proteomes" id="UP000652761">
    <property type="component" value="Unassembled WGS sequence"/>
</dbReference>
<evidence type="ECO:0000256" key="1">
    <source>
        <dbReference type="SAM" id="MobiDB-lite"/>
    </source>
</evidence>
<proteinExistence type="predicted"/>
<reference evidence="2" key="1">
    <citation type="submission" date="2017-07" db="EMBL/GenBank/DDBJ databases">
        <title>Taro Niue Genome Assembly and Annotation.</title>
        <authorList>
            <person name="Atibalentja N."/>
            <person name="Keating K."/>
            <person name="Fields C.J."/>
        </authorList>
    </citation>
    <scope>NUCLEOTIDE SEQUENCE</scope>
    <source>
        <strain evidence="2">Niue_2</strain>
        <tissue evidence="2">Leaf</tissue>
    </source>
</reference>
<feature type="region of interest" description="Disordered" evidence="1">
    <location>
        <begin position="1"/>
        <end position="32"/>
    </location>
</feature>
<keyword evidence="3" id="KW-1185">Reference proteome</keyword>
<accession>A0A843U7Z8</accession>
<evidence type="ECO:0000313" key="3">
    <source>
        <dbReference type="Proteomes" id="UP000652761"/>
    </source>
</evidence>
<organism evidence="2 3">
    <name type="scientific">Colocasia esculenta</name>
    <name type="common">Wild taro</name>
    <name type="synonym">Arum esculentum</name>
    <dbReference type="NCBI Taxonomy" id="4460"/>
    <lineage>
        <taxon>Eukaryota</taxon>
        <taxon>Viridiplantae</taxon>
        <taxon>Streptophyta</taxon>
        <taxon>Embryophyta</taxon>
        <taxon>Tracheophyta</taxon>
        <taxon>Spermatophyta</taxon>
        <taxon>Magnoliopsida</taxon>
        <taxon>Liliopsida</taxon>
        <taxon>Araceae</taxon>
        <taxon>Aroideae</taxon>
        <taxon>Colocasieae</taxon>
        <taxon>Colocasia</taxon>
    </lineage>
</organism>
<gene>
    <name evidence="2" type="ORF">Taro_012038</name>
</gene>
<comment type="caution">
    <text evidence="2">The sequence shown here is derived from an EMBL/GenBank/DDBJ whole genome shotgun (WGS) entry which is preliminary data.</text>
</comment>
<protein>
    <submittedName>
        <fullName evidence="2">Uncharacterized protein</fullName>
    </submittedName>
</protein>